<keyword evidence="11" id="KW-0812">Transmembrane</keyword>
<evidence type="ECO:0000256" key="1">
    <source>
        <dbReference type="ARBA" id="ARBA00000900"/>
    </source>
</evidence>
<dbReference type="InterPro" id="IPR045103">
    <property type="entry name" value="RNF5/RNF185-like"/>
</dbReference>
<dbReference type="GO" id="GO:0061630">
    <property type="term" value="F:ubiquitin protein ligase activity"/>
    <property type="evidence" value="ECO:0007669"/>
    <property type="project" value="UniProtKB-UniRule"/>
</dbReference>
<dbReference type="InterPro" id="IPR018957">
    <property type="entry name" value="Znf_C3HC4_RING-type"/>
</dbReference>
<evidence type="ECO:0000256" key="11">
    <source>
        <dbReference type="RuleBase" id="RU369090"/>
    </source>
</evidence>
<evidence type="ECO:0000313" key="14">
    <source>
        <dbReference type="Proteomes" id="UP001604336"/>
    </source>
</evidence>
<proteinExistence type="predicted"/>
<evidence type="ECO:0000256" key="6">
    <source>
        <dbReference type="ARBA" id="ARBA00022771"/>
    </source>
</evidence>
<accession>A0ABD1UGM5</accession>
<evidence type="ECO:0000256" key="3">
    <source>
        <dbReference type="ARBA" id="ARBA00004906"/>
    </source>
</evidence>
<organism evidence="13 14">
    <name type="scientific">Abeliophyllum distichum</name>
    <dbReference type="NCBI Taxonomy" id="126358"/>
    <lineage>
        <taxon>Eukaryota</taxon>
        <taxon>Viridiplantae</taxon>
        <taxon>Streptophyta</taxon>
        <taxon>Embryophyta</taxon>
        <taxon>Tracheophyta</taxon>
        <taxon>Spermatophyta</taxon>
        <taxon>Magnoliopsida</taxon>
        <taxon>eudicotyledons</taxon>
        <taxon>Gunneridae</taxon>
        <taxon>Pentapetalae</taxon>
        <taxon>asterids</taxon>
        <taxon>lamiids</taxon>
        <taxon>Lamiales</taxon>
        <taxon>Oleaceae</taxon>
        <taxon>Forsythieae</taxon>
        <taxon>Abeliophyllum</taxon>
    </lineage>
</organism>
<evidence type="ECO:0000256" key="9">
    <source>
        <dbReference type="ARBA" id="ARBA00023136"/>
    </source>
</evidence>
<comment type="pathway">
    <text evidence="3 11">Protein modification; protein ubiquitination.</text>
</comment>
<dbReference type="GO" id="GO:0006511">
    <property type="term" value="P:ubiquitin-dependent protein catabolic process"/>
    <property type="evidence" value="ECO:0007669"/>
    <property type="project" value="UniProtKB-UniRule"/>
</dbReference>
<feature type="transmembrane region" description="Helical" evidence="11">
    <location>
        <begin position="294"/>
        <end position="312"/>
    </location>
</feature>
<evidence type="ECO:0000259" key="12">
    <source>
        <dbReference type="PROSITE" id="PS50089"/>
    </source>
</evidence>
<evidence type="ECO:0000256" key="10">
    <source>
        <dbReference type="PROSITE-ProRule" id="PRU00175"/>
    </source>
</evidence>
<reference evidence="14" key="1">
    <citation type="submission" date="2024-07" db="EMBL/GenBank/DDBJ databases">
        <title>Two chromosome-level genome assemblies of Korean endemic species Abeliophyllum distichum and Forsythia ovata (Oleaceae).</title>
        <authorList>
            <person name="Jang H."/>
        </authorList>
    </citation>
    <scope>NUCLEOTIDE SEQUENCE [LARGE SCALE GENOMIC DNA]</scope>
</reference>
<evidence type="ECO:0000256" key="7">
    <source>
        <dbReference type="ARBA" id="ARBA00022786"/>
    </source>
</evidence>
<comment type="subcellular location">
    <subcellularLocation>
        <location evidence="2">Endomembrane system</location>
    </subcellularLocation>
    <subcellularLocation>
        <location evidence="11">Endoplasmic reticulum membrane</location>
        <topology evidence="11">Single-pass type IV membrane protein</topology>
    </subcellularLocation>
</comment>
<comment type="domain">
    <text evidence="11">The RING-type zinc finger domain is responsible for E3 ligase activity.</text>
</comment>
<gene>
    <name evidence="13" type="ORF">Adt_09245</name>
</gene>
<protein>
    <recommendedName>
        <fullName evidence="11">E3 ubiquitin-protein ligase RMA</fullName>
        <ecNumber evidence="11">2.3.2.27</ecNumber>
    </recommendedName>
    <alternativeName>
        <fullName evidence="11">Protein RING membrane-anchor</fullName>
    </alternativeName>
    <alternativeName>
        <fullName evidence="11">RING-type E3 ubiquitin transferase RMA</fullName>
    </alternativeName>
</protein>
<dbReference type="InterPro" id="IPR017907">
    <property type="entry name" value="Znf_RING_CS"/>
</dbReference>
<keyword evidence="6 10" id="KW-0863">Zinc-finger</keyword>
<dbReference type="PROSITE" id="PS00518">
    <property type="entry name" value="ZF_RING_1"/>
    <property type="match status" value="1"/>
</dbReference>
<comment type="function">
    <text evidence="11">E3 ubiquitin-protein ligase.</text>
</comment>
<evidence type="ECO:0000313" key="13">
    <source>
        <dbReference type="EMBL" id="KAL2524191.1"/>
    </source>
</evidence>
<dbReference type="GO" id="GO:0005789">
    <property type="term" value="C:endoplasmic reticulum membrane"/>
    <property type="evidence" value="ECO:0007669"/>
    <property type="project" value="UniProtKB-SubCell"/>
</dbReference>
<dbReference type="InterPro" id="IPR001841">
    <property type="entry name" value="Znf_RING"/>
</dbReference>
<keyword evidence="7 11" id="KW-0833">Ubl conjugation pathway</keyword>
<comment type="caution">
    <text evidence="13">The sequence shown here is derived from an EMBL/GenBank/DDBJ whole genome shotgun (WGS) entry which is preliminary data.</text>
</comment>
<dbReference type="InterPro" id="IPR013083">
    <property type="entry name" value="Znf_RING/FYVE/PHD"/>
</dbReference>
<keyword evidence="14" id="KW-1185">Reference proteome</keyword>
<sequence>MLFSECKASVDCKCFLGMFPPEAACCDIEDPIVTLEASIWKFSPQSKVRESHSVESTQTLTYRNNSSEIQGLIASRTNYENTRMAFDQQFLKKWKSIPTAGDDSEKASAGFDCNICLDFARDPVVTLCGHLYCWPCIYKWLNFQSASLASDELPQCPVCKAEVSEKTLIPLYGGGKSRSEIEQGDKIIPPRPPARGIQGFTYLSNLNQQLTSPTPYQNPNDLPNHYASYEEDSSSILFNSAATGVSPMIGKFGEMVYARVFGNSQSLYTYPNSYHLVGSSTSRLRRQELEADKSLFRISIFLFCCFLLCFLLF</sequence>
<keyword evidence="8 11" id="KW-0862">Zinc</keyword>
<dbReference type="EMBL" id="JBFOLK010000003">
    <property type="protein sequence ID" value="KAL2524191.1"/>
    <property type="molecule type" value="Genomic_DNA"/>
</dbReference>
<dbReference type="Proteomes" id="UP001604336">
    <property type="component" value="Unassembled WGS sequence"/>
</dbReference>
<dbReference type="Pfam" id="PF00097">
    <property type="entry name" value="zf-C3HC4"/>
    <property type="match status" value="1"/>
</dbReference>
<keyword evidence="5 11" id="KW-0479">Metal-binding</keyword>
<keyword evidence="11" id="KW-0256">Endoplasmic reticulum</keyword>
<evidence type="ECO:0000256" key="5">
    <source>
        <dbReference type="ARBA" id="ARBA00022723"/>
    </source>
</evidence>
<keyword evidence="9 11" id="KW-0472">Membrane</keyword>
<feature type="domain" description="RING-type" evidence="12">
    <location>
        <begin position="113"/>
        <end position="160"/>
    </location>
</feature>
<comment type="catalytic activity">
    <reaction evidence="1 11">
        <text>S-ubiquitinyl-[E2 ubiquitin-conjugating enzyme]-L-cysteine + [acceptor protein]-L-lysine = [E2 ubiquitin-conjugating enzyme]-L-cysteine + N(6)-ubiquitinyl-[acceptor protein]-L-lysine.</text>
        <dbReference type="EC" id="2.3.2.27"/>
    </reaction>
</comment>
<evidence type="ECO:0000256" key="4">
    <source>
        <dbReference type="ARBA" id="ARBA00022679"/>
    </source>
</evidence>
<dbReference type="PROSITE" id="PS50089">
    <property type="entry name" value="ZF_RING_2"/>
    <property type="match status" value="1"/>
</dbReference>
<dbReference type="PANTHER" id="PTHR12313">
    <property type="entry name" value="E3 UBIQUITIN-PROTEIN LIGASE RNF5-RELATED"/>
    <property type="match status" value="1"/>
</dbReference>
<dbReference type="GO" id="GO:0008270">
    <property type="term" value="F:zinc ion binding"/>
    <property type="evidence" value="ECO:0007669"/>
    <property type="project" value="UniProtKB-KW"/>
</dbReference>
<dbReference type="CDD" id="cd16745">
    <property type="entry name" value="RING-HC_AtRMA-like"/>
    <property type="match status" value="1"/>
</dbReference>
<dbReference type="EC" id="2.3.2.27" evidence="11"/>
<dbReference type="SUPFAM" id="SSF57850">
    <property type="entry name" value="RING/U-box"/>
    <property type="match status" value="1"/>
</dbReference>
<name>A0ABD1UGM5_9LAMI</name>
<evidence type="ECO:0000256" key="8">
    <source>
        <dbReference type="ARBA" id="ARBA00022833"/>
    </source>
</evidence>
<dbReference type="AlphaFoldDB" id="A0ABD1UGM5"/>
<dbReference type="SMART" id="SM00184">
    <property type="entry name" value="RING"/>
    <property type="match status" value="1"/>
</dbReference>
<evidence type="ECO:0000256" key="2">
    <source>
        <dbReference type="ARBA" id="ARBA00004308"/>
    </source>
</evidence>
<dbReference type="Gene3D" id="3.30.40.10">
    <property type="entry name" value="Zinc/RING finger domain, C3HC4 (zinc finger)"/>
    <property type="match status" value="1"/>
</dbReference>
<keyword evidence="11" id="KW-1133">Transmembrane helix</keyword>
<keyword evidence="4 11" id="KW-0808">Transferase</keyword>